<name>A0A0M0JC69_9EUKA</name>
<evidence type="ECO:0000313" key="2">
    <source>
        <dbReference type="EMBL" id="KOO24191.1"/>
    </source>
</evidence>
<proteinExistence type="predicted"/>
<dbReference type="Proteomes" id="UP000037460">
    <property type="component" value="Unassembled WGS sequence"/>
</dbReference>
<organism evidence="2 3">
    <name type="scientific">Chrysochromulina tobinii</name>
    <dbReference type="NCBI Taxonomy" id="1460289"/>
    <lineage>
        <taxon>Eukaryota</taxon>
        <taxon>Haptista</taxon>
        <taxon>Haptophyta</taxon>
        <taxon>Prymnesiophyceae</taxon>
        <taxon>Prymnesiales</taxon>
        <taxon>Chrysochromulinaceae</taxon>
        <taxon>Chrysochromulina</taxon>
    </lineage>
</organism>
<keyword evidence="3" id="KW-1185">Reference proteome</keyword>
<dbReference type="EMBL" id="JWZX01003116">
    <property type="protein sequence ID" value="KOO24191.1"/>
    <property type="molecule type" value="Genomic_DNA"/>
</dbReference>
<sequence>MVVIGLLLIASGSVGYAPKLRLGQRVAARPAAALHLVASAADDDTRPLFDADALRKAATPLTLGGRPVEVGDGVLVNDDASGAWWRASIQDMRPGQVFVHYTGCDNSWDEWFDIDSPKISRMDTEEQRKDDSAFQSDTIEEDIEDEALLEQYRQKRWDDNARWQLNTFAQSQLGKWAGHMELYLADDAGRMLPKELKSTACSCEARVCASNTIGLTESLPEAAAQLTLEAELGLAAFRPEVGNMAVASAFSVSRRGADVGGESARAGEPLLLELALGEAERRVRCKLLYVADRGEAAAVRPYSIAQLAIVREVRGGGQFIDGNAGSADLDGTPGRGLYDPPPGDKSGYISLYLEGGMTLAFPTSVAAGAAGVISLDWIAGSMRYQIDRKWKVFDGSLSSLELTEIRKDDAEIVPPSTRR</sequence>
<evidence type="ECO:0008006" key="4">
    <source>
        <dbReference type="Google" id="ProtNLM"/>
    </source>
</evidence>
<evidence type="ECO:0000256" key="1">
    <source>
        <dbReference type="SAM" id="SignalP"/>
    </source>
</evidence>
<accession>A0A0M0JC69</accession>
<feature type="signal peptide" evidence="1">
    <location>
        <begin position="1"/>
        <end position="15"/>
    </location>
</feature>
<keyword evidence="1" id="KW-0732">Signal</keyword>
<comment type="caution">
    <text evidence="2">The sequence shown here is derived from an EMBL/GenBank/DDBJ whole genome shotgun (WGS) entry which is preliminary data.</text>
</comment>
<gene>
    <name evidence="2" type="ORF">Ctob_007614</name>
</gene>
<dbReference type="InterPro" id="IPR016197">
    <property type="entry name" value="Chromo-like_dom_sf"/>
</dbReference>
<evidence type="ECO:0000313" key="3">
    <source>
        <dbReference type="Proteomes" id="UP000037460"/>
    </source>
</evidence>
<dbReference type="SUPFAM" id="SSF54160">
    <property type="entry name" value="Chromo domain-like"/>
    <property type="match status" value="1"/>
</dbReference>
<reference evidence="3" key="1">
    <citation type="journal article" date="2015" name="PLoS Genet.">
        <title>Genome Sequence and Transcriptome Analyses of Chrysochromulina tobin: Metabolic Tools for Enhanced Algal Fitness in the Prominent Order Prymnesiales (Haptophyceae).</title>
        <authorList>
            <person name="Hovde B.T."/>
            <person name="Deodato C.R."/>
            <person name="Hunsperger H.M."/>
            <person name="Ryken S.A."/>
            <person name="Yost W."/>
            <person name="Jha R.K."/>
            <person name="Patterson J."/>
            <person name="Monnat R.J. Jr."/>
            <person name="Barlow S.B."/>
            <person name="Starkenburg S.R."/>
            <person name="Cattolico R.A."/>
        </authorList>
    </citation>
    <scope>NUCLEOTIDE SEQUENCE</scope>
    <source>
        <strain evidence="3">CCMP291</strain>
    </source>
</reference>
<feature type="chain" id="PRO_5012881558" description="Tudor domain-containing protein" evidence="1">
    <location>
        <begin position="16"/>
        <end position="419"/>
    </location>
</feature>
<protein>
    <recommendedName>
        <fullName evidence="4">Tudor domain-containing protein</fullName>
    </recommendedName>
</protein>
<dbReference type="AlphaFoldDB" id="A0A0M0JC69"/>
<dbReference type="Gene3D" id="2.30.30.140">
    <property type="match status" value="1"/>
</dbReference>
<dbReference type="OrthoDB" id="428577at2759"/>